<organism evidence="2 3">
    <name type="scientific">Entotheonella factor</name>
    <dbReference type="NCBI Taxonomy" id="1429438"/>
    <lineage>
        <taxon>Bacteria</taxon>
        <taxon>Pseudomonadati</taxon>
        <taxon>Nitrospinota/Tectimicrobiota group</taxon>
        <taxon>Candidatus Tectimicrobiota</taxon>
        <taxon>Candidatus Entotheonellia</taxon>
        <taxon>Candidatus Entotheonellales</taxon>
        <taxon>Candidatus Entotheonellaceae</taxon>
        <taxon>Candidatus Entotheonella</taxon>
    </lineage>
</organism>
<name>W4LKF1_ENTF1</name>
<comment type="caution">
    <text evidence="2">The sequence shown here is derived from an EMBL/GenBank/DDBJ whole genome shotgun (WGS) entry which is preliminary data.</text>
</comment>
<dbReference type="EMBL" id="AZHW01000553">
    <property type="protein sequence ID" value="ETW98462.1"/>
    <property type="molecule type" value="Genomic_DNA"/>
</dbReference>
<evidence type="ECO:0000313" key="3">
    <source>
        <dbReference type="Proteomes" id="UP000019141"/>
    </source>
</evidence>
<dbReference type="HOGENOM" id="CLU_2913810_0_0_7"/>
<keyword evidence="1" id="KW-0812">Transmembrane</keyword>
<keyword evidence="3" id="KW-1185">Reference proteome</keyword>
<reference evidence="2 3" key="1">
    <citation type="journal article" date="2014" name="Nature">
        <title>An environmental bacterial taxon with a large and distinct metabolic repertoire.</title>
        <authorList>
            <person name="Wilson M.C."/>
            <person name="Mori T."/>
            <person name="Ruckert C."/>
            <person name="Uria A.R."/>
            <person name="Helf M.J."/>
            <person name="Takada K."/>
            <person name="Gernert C."/>
            <person name="Steffens U.A."/>
            <person name="Heycke N."/>
            <person name="Schmitt S."/>
            <person name="Rinke C."/>
            <person name="Helfrich E.J."/>
            <person name="Brachmann A.O."/>
            <person name="Gurgui C."/>
            <person name="Wakimoto T."/>
            <person name="Kracht M."/>
            <person name="Crusemann M."/>
            <person name="Hentschel U."/>
            <person name="Abe I."/>
            <person name="Matsunaga S."/>
            <person name="Kalinowski J."/>
            <person name="Takeyama H."/>
            <person name="Piel J."/>
        </authorList>
    </citation>
    <scope>NUCLEOTIDE SEQUENCE [LARGE SCALE GENOMIC DNA]</scope>
    <source>
        <strain evidence="3">TSY1</strain>
    </source>
</reference>
<sequence>MATCWSVEHNEMQNSDISMSATVVVSLDDIEPSTASATTPYLLDYSLMVTVFAILIFLWVQ</sequence>
<dbReference type="AlphaFoldDB" id="W4LKF1"/>
<keyword evidence="1" id="KW-0472">Membrane</keyword>
<evidence type="ECO:0000256" key="1">
    <source>
        <dbReference type="SAM" id="Phobius"/>
    </source>
</evidence>
<feature type="transmembrane region" description="Helical" evidence="1">
    <location>
        <begin position="42"/>
        <end position="60"/>
    </location>
</feature>
<accession>W4LKF1</accession>
<protein>
    <submittedName>
        <fullName evidence="2">Uncharacterized protein</fullName>
    </submittedName>
</protein>
<proteinExistence type="predicted"/>
<keyword evidence="1" id="KW-1133">Transmembrane helix</keyword>
<gene>
    <name evidence="2" type="ORF">ETSY1_18630</name>
</gene>
<dbReference type="Proteomes" id="UP000019141">
    <property type="component" value="Unassembled WGS sequence"/>
</dbReference>
<evidence type="ECO:0000313" key="2">
    <source>
        <dbReference type="EMBL" id="ETW98462.1"/>
    </source>
</evidence>